<dbReference type="Proteomes" id="UP001316189">
    <property type="component" value="Chromosome"/>
</dbReference>
<organism evidence="1 2">
    <name type="scientific">Cellulomonas chengniuliangii</name>
    <dbReference type="NCBI Taxonomy" id="2968084"/>
    <lineage>
        <taxon>Bacteria</taxon>
        <taxon>Bacillati</taxon>
        <taxon>Actinomycetota</taxon>
        <taxon>Actinomycetes</taxon>
        <taxon>Micrococcales</taxon>
        <taxon>Cellulomonadaceae</taxon>
        <taxon>Cellulomonas</taxon>
    </lineage>
</organism>
<evidence type="ECO:0000313" key="1">
    <source>
        <dbReference type="EMBL" id="UUI75553.1"/>
    </source>
</evidence>
<sequence>MLAIEVKLAPVADDHDTRHLHWLRNQVGDDLLDAVVITTGSAAYRRDDGIAVVPAALLGP</sequence>
<evidence type="ECO:0008006" key="3">
    <source>
        <dbReference type="Google" id="ProtNLM"/>
    </source>
</evidence>
<accession>A0ABY5L0E2</accession>
<dbReference type="RefSeq" id="WP_227568354.1">
    <property type="nucleotide sequence ID" value="NZ_CP101988.1"/>
</dbReference>
<keyword evidence="2" id="KW-1185">Reference proteome</keyword>
<evidence type="ECO:0000313" key="2">
    <source>
        <dbReference type="Proteomes" id="UP001316189"/>
    </source>
</evidence>
<dbReference type="EMBL" id="CP101988">
    <property type="protein sequence ID" value="UUI75553.1"/>
    <property type="molecule type" value="Genomic_DNA"/>
</dbReference>
<name>A0ABY5L0E2_9CELL</name>
<protein>
    <recommendedName>
        <fullName evidence="3">DUF4143 domain-containing protein</fullName>
    </recommendedName>
</protein>
<reference evidence="1 2" key="1">
    <citation type="submission" date="2022-07" db="EMBL/GenBank/DDBJ databases">
        <title>Novel species in genus cellulomonas.</title>
        <authorList>
            <person name="Ye L."/>
        </authorList>
    </citation>
    <scope>NUCLEOTIDE SEQUENCE [LARGE SCALE GENOMIC DNA]</scope>
    <source>
        <strain evidence="2">zg-Y338</strain>
    </source>
</reference>
<gene>
    <name evidence="1" type="ORF">NP064_01080</name>
</gene>
<proteinExistence type="predicted"/>